<dbReference type="GO" id="GO:0008270">
    <property type="term" value="F:zinc ion binding"/>
    <property type="evidence" value="ECO:0007669"/>
    <property type="project" value="UniProtKB-KW"/>
</dbReference>
<evidence type="ECO:0000313" key="5">
    <source>
        <dbReference type="Proteomes" id="UP000479691"/>
    </source>
</evidence>
<dbReference type="PROSITE" id="PS00028">
    <property type="entry name" value="ZINC_FINGER_C2H2_1"/>
    <property type="match status" value="1"/>
</dbReference>
<dbReference type="Gene3D" id="3.30.160.60">
    <property type="entry name" value="Classic Zinc Finger"/>
    <property type="match status" value="1"/>
</dbReference>
<comment type="caution">
    <text evidence="4">The sequence shown here is derived from an EMBL/GenBank/DDBJ whole genome shotgun (WGS) entry which is preliminary data.</text>
</comment>
<feature type="compositionally biased region" description="Polar residues" evidence="2">
    <location>
        <begin position="209"/>
        <end position="221"/>
    </location>
</feature>
<keyword evidence="1" id="KW-0863">Zinc-finger</keyword>
<feature type="region of interest" description="Disordered" evidence="2">
    <location>
        <begin position="589"/>
        <end position="610"/>
    </location>
</feature>
<keyword evidence="1" id="KW-0479">Metal-binding</keyword>
<protein>
    <recommendedName>
        <fullName evidence="3">C2H2-type domain-containing protein</fullName>
    </recommendedName>
</protein>
<sequence>MSAKSTGARINYKGETAAVNAQEIYNAVKAAPENSEKEHRRNSGDNTVQGNIDVDMDLDDVDYIEEIGTDFNLEGFEDYGSEYYDDQYKGLTGEEIVEKWENDRLMYLARGMETYGWRDSIDVDVGIYVPSKYPAWPEYQRARGLMRSELELEKEEQVEMYTSMYADEEDELLQPEPMYYVLENSPNVSVPIATSAGWVHKHNPTWKQDLNLDTTTSSSPVTDGRPQGPTDAKGAIPDFNRKFLTGSLRALSKLRHASKDPTASPQLRAFVESLRDLKDIIQTGLASLQSIFNNKVPSRLKDIYCLLHVAYAISQVEKNAKDPDLPSKAFRQDLYVFRGCLPSQPESPDEILSPQDLFDEIIGIMWKEFEEGLKWVIPRLSKETSSFFDQRVAQTRAEVQTTRPNYRPNGISMTFPKTSAAPEKHGDVPKPLDIVTGSGNAPEIDTDLMRIQRVVGTMVYKEFVKTLSQLCHQQFAYLYWSGAIDGLLFWTESPDLLDLILADNNAKGCMYCGNPYNLEGDCAPCKYLKTSLSTPQANGYLWLYNQVVTAASISRIMDLTVSGLLETPSPEPSDGELFQELIDLAPDSTLTFNPQPEMRRPRIGDTRSTNFRCPEPDCSHEFARKQGLDRHIAQFHSPETVRTKIICGYRGCSAKRSQIVSATRGTRNDNMRTHMRTQHRFTEEQLRKWKARYRGDEEVWEFE</sequence>
<organism evidence="4 5">
    <name type="scientific">Orbilia oligospora</name>
    <name type="common">Nematode-trapping fungus</name>
    <name type="synonym">Arthrobotrys oligospora</name>
    <dbReference type="NCBI Taxonomy" id="2813651"/>
    <lineage>
        <taxon>Eukaryota</taxon>
        <taxon>Fungi</taxon>
        <taxon>Dikarya</taxon>
        <taxon>Ascomycota</taxon>
        <taxon>Pezizomycotina</taxon>
        <taxon>Orbiliomycetes</taxon>
        <taxon>Orbiliales</taxon>
        <taxon>Orbiliaceae</taxon>
        <taxon>Orbilia</taxon>
    </lineage>
</organism>
<dbReference type="PROSITE" id="PS50157">
    <property type="entry name" value="ZINC_FINGER_C2H2_2"/>
    <property type="match status" value="1"/>
</dbReference>
<evidence type="ECO:0000313" key="4">
    <source>
        <dbReference type="EMBL" id="KAF3163073.1"/>
    </source>
</evidence>
<proteinExistence type="predicted"/>
<dbReference type="AlphaFoldDB" id="A0A7C8PDP8"/>
<reference evidence="4 5" key="1">
    <citation type="submission" date="2019-06" db="EMBL/GenBank/DDBJ databases">
        <authorList>
            <person name="Palmer J.M."/>
        </authorList>
    </citation>
    <scope>NUCLEOTIDE SEQUENCE [LARGE SCALE GENOMIC DNA]</scope>
    <source>
        <strain evidence="4 5">TWF788</strain>
    </source>
</reference>
<dbReference type="InterPro" id="IPR013087">
    <property type="entry name" value="Znf_C2H2_type"/>
</dbReference>
<feature type="region of interest" description="Disordered" evidence="2">
    <location>
        <begin position="403"/>
        <end position="430"/>
    </location>
</feature>
<keyword evidence="1" id="KW-0862">Zinc</keyword>
<feature type="domain" description="C2H2-type" evidence="3">
    <location>
        <begin position="611"/>
        <end position="641"/>
    </location>
</feature>
<dbReference type="SMART" id="SM00355">
    <property type="entry name" value="ZnF_C2H2"/>
    <property type="match status" value="2"/>
</dbReference>
<dbReference type="EMBL" id="JAABOE010000125">
    <property type="protein sequence ID" value="KAF3163073.1"/>
    <property type="molecule type" value="Genomic_DNA"/>
</dbReference>
<evidence type="ECO:0000256" key="1">
    <source>
        <dbReference type="PROSITE-ProRule" id="PRU00042"/>
    </source>
</evidence>
<feature type="compositionally biased region" description="Basic and acidic residues" evidence="2">
    <location>
        <begin position="34"/>
        <end position="43"/>
    </location>
</feature>
<evidence type="ECO:0000256" key="2">
    <source>
        <dbReference type="SAM" id="MobiDB-lite"/>
    </source>
</evidence>
<feature type="region of interest" description="Disordered" evidence="2">
    <location>
        <begin position="209"/>
        <end position="237"/>
    </location>
</feature>
<accession>A0A7C8PDP8</accession>
<dbReference type="Proteomes" id="UP000479691">
    <property type="component" value="Unassembled WGS sequence"/>
</dbReference>
<name>A0A7C8PDP8_ORBOL</name>
<gene>
    <name evidence="4" type="ORF">TWF788_001678</name>
</gene>
<evidence type="ECO:0000259" key="3">
    <source>
        <dbReference type="PROSITE" id="PS50157"/>
    </source>
</evidence>
<feature type="region of interest" description="Disordered" evidence="2">
    <location>
        <begin position="31"/>
        <end position="52"/>
    </location>
</feature>